<sequence>LSARTEEIDRIMGLELGADDYITKPFSVRELKTRVDVFFRRWDKKIGIKPNVGQAGEIIRGALKIDSIRRRVTLNENIINISRKEFDILQLLAGSPGKVFSREMILESVWGMEWDGFERMIDSHIKRIRSKLEKNSAQPEWIETIWGIGYRFTDNFENIVVPD</sequence>
<dbReference type="Gene3D" id="1.10.10.10">
    <property type="entry name" value="Winged helix-like DNA-binding domain superfamily/Winged helix DNA-binding domain"/>
    <property type="match status" value="1"/>
</dbReference>
<dbReference type="SUPFAM" id="SSF52172">
    <property type="entry name" value="CheY-like"/>
    <property type="match status" value="1"/>
</dbReference>
<evidence type="ECO:0000313" key="9">
    <source>
        <dbReference type="Proteomes" id="UP000298057"/>
    </source>
</evidence>
<dbReference type="Proteomes" id="UP000298057">
    <property type="component" value="Unassembled WGS sequence"/>
</dbReference>
<keyword evidence="9" id="KW-1185">Reference proteome</keyword>
<dbReference type="InterPro" id="IPR001789">
    <property type="entry name" value="Sig_transdc_resp-reg_receiver"/>
</dbReference>
<dbReference type="InterPro" id="IPR011006">
    <property type="entry name" value="CheY-like_superfamily"/>
</dbReference>
<name>A0ABY2N4S6_9LEPT</name>
<evidence type="ECO:0000256" key="4">
    <source>
        <dbReference type="PROSITE-ProRule" id="PRU00169"/>
    </source>
</evidence>
<dbReference type="InterPro" id="IPR036388">
    <property type="entry name" value="WH-like_DNA-bd_sf"/>
</dbReference>
<dbReference type="RefSeq" id="WP_135628501.1">
    <property type="nucleotide sequence ID" value="NZ_RQGU01000115.1"/>
</dbReference>
<keyword evidence="1" id="KW-0597">Phosphoprotein</keyword>
<dbReference type="EMBL" id="RQGU01000115">
    <property type="protein sequence ID" value="TGM16902.1"/>
    <property type="molecule type" value="Genomic_DNA"/>
</dbReference>
<reference evidence="9" key="1">
    <citation type="journal article" date="2019" name="PLoS Negl. Trop. Dis.">
        <title>Revisiting the worldwide diversity of Leptospira species in the environment.</title>
        <authorList>
            <person name="Vincent A.T."/>
            <person name="Schiettekatte O."/>
            <person name="Bourhy P."/>
            <person name="Veyrier F.J."/>
            <person name="Picardeau M."/>
        </authorList>
    </citation>
    <scope>NUCLEOTIDE SEQUENCE [LARGE SCALE GENOMIC DNA]</scope>
    <source>
        <strain evidence="9">201702406</strain>
    </source>
</reference>
<keyword evidence="2" id="KW-0902">Two-component regulatory system</keyword>
<gene>
    <name evidence="8" type="ORF">EHQ82_16825</name>
</gene>
<evidence type="ECO:0000259" key="7">
    <source>
        <dbReference type="PROSITE" id="PS51755"/>
    </source>
</evidence>
<dbReference type="GO" id="GO:0003677">
    <property type="term" value="F:DNA binding"/>
    <property type="evidence" value="ECO:0007669"/>
    <property type="project" value="UniProtKB-KW"/>
</dbReference>
<organism evidence="8 9">
    <name type="scientific">Leptospira selangorensis</name>
    <dbReference type="NCBI Taxonomy" id="2484982"/>
    <lineage>
        <taxon>Bacteria</taxon>
        <taxon>Pseudomonadati</taxon>
        <taxon>Spirochaetota</taxon>
        <taxon>Spirochaetia</taxon>
        <taxon>Leptospirales</taxon>
        <taxon>Leptospiraceae</taxon>
        <taxon>Leptospira</taxon>
    </lineage>
</organism>
<dbReference type="Pfam" id="PF00486">
    <property type="entry name" value="Trans_reg_C"/>
    <property type="match status" value="1"/>
</dbReference>
<dbReference type="PANTHER" id="PTHR48111">
    <property type="entry name" value="REGULATOR OF RPOS"/>
    <property type="match status" value="1"/>
</dbReference>
<dbReference type="PANTHER" id="PTHR48111:SF40">
    <property type="entry name" value="PHOSPHATE REGULON TRANSCRIPTIONAL REGULATORY PROTEIN PHOB"/>
    <property type="match status" value="1"/>
</dbReference>
<evidence type="ECO:0000313" key="8">
    <source>
        <dbReference type="EMBL" id="TGM16902.1"/>
    </source>
</evidence>
<dbReference type="InterPro" id="IPR016032">
    <property type="entry name" value="Sig_transdc_resp-reg_C-effctor"/>
</dbReference>
<evidence type="ECO:0000256" key="1">
    <source>
        <dbReference type="ARBA" id="ARBA00022553"/>
    </source>
</evidence>
<evidence type="ECO:0000256" key="3">
    <source>
        <dbReference type="ARBA" id="ARBA00023125"/>
    </source>
</evidence>
<dbReference type="SUPFAM" id="SSF46894">
    <property type="entry name" value="C-terminal effector domain of the bipartite response regulators"/>
    <property type="match status" value="1"/>
</dbReference>
<protein>
    <submittedName>
        <fullName evidence="8">DNA-binding response regulator</fullName>
    </submittedName>
</protein>
<feature type="DNA-binding region" description="OmpR/PhoB-type" evidence="5">
    <location>
        <begin position="55"/>
        <end position="154"/>
    </location>
</feature>
<dbReference type="PROSITE" id="PS50110">
    <property type="entry name" value="RESPONSE_REGULATORY"/>
    <property type="match status" value="1"/>
</dbReference>
<accession>A0ABY2N4S6</accession>
<dbReference type="InterPro" id="IPR001867">
    <property type="entry name" value="OmpR/PhoB-type_DNA-bd"/>
</dbReference>
<dbReference type="Gene3D" id="6.10.250.690">
    <property type="match status" value="1"/>
</dbReference>
<dbReference type="PROSITE" id="PS51755">
    <property type="entry name" value="OMPR_PHOB"/>
    <property type="match status" value="1"/>
</dbReference>
<dbReference type="InterPro" id="IPR039420">
    <property type="entry name" value="WalR-like"/>
</dbReference>
<dbReference type="CDD" id="cd00383">
    <property type="entry name" value="trans_reg_C"/>
    <property type="match status" value="1"/>
</dbReference>
<comment type="caution">
    <text evidence="8">The sequence shown here is derived from an EMBL/GenBank/DDBJ whole genome shotgun (WGS) entry which is preliminary data.</text>
</comment>
<feature type="domain" description="OmpR/PhoB-type" evidence="7">
    <location>
        <begin position="55"/>
        <end position="154"/>
    </location>
</feature>
<dbReference type="SMART" id="SM00862">
    <property type="entry name" value="Trans_reg_C"/>
    <property type="match status" value="1"/>
</dbReference>
<proteinExistence type="predicted"/>
<feature type="non-terminal residue" evidence="8">
    <location>
        <position position="1"/>
    </location>
</feature>
<comment type="caution">
    <text evidence="4">Lacks conserved residue(s) required for the propagation of feature annotation.</text>
</comment>
<evidence type="ECO:0000256" key="5">
    <source>
        <dbReference type="PROSITE-ProRule" id="PRU01091"/>
    </source>
</evidence>
<feature type="domain" description="Response regulatory" evidence="6">
    <location>
        <begin position="1"/>
        <end position="39"/>
    </location>
</feature>
<evidence type="ECO:0000256" key="2">
    <source>
        <dbReference type="ARBA" id="ARBA00023012"/>
    </source>
</evidence>
<keyword evidence="3 5" id="KW-0238">DNA-binding</keyword>
<evidence type="ECO:0000259" key="6">
    <source>
        <dbReference type="PROSITE" id="PS50110"/>
    </source>
</evidence>